<dbReference type="PANTHER" id="PTHR47150:SF6">
    <property type="entry name" value="OS01G0872900 PROTEIN"/>
    <property type="match status" value="1"/>
</dbReference>
<name>A0AAD4YYI3_PRUDU</name>
<keyword evidence="2" id="KW-1185">Reference proteome</keyword>
<accession>A0AAD4YYI3</accession>
<dbReference type="Proteomes" id="UP001054821">
    <property type="component" value="Chromosome 5"/>
</dbReference>
<gene>
    <name evidence="1" type="ORF">L3X38_026478</name>
</gene>
<evidence type="ECO:0000313" key="1">
    <source>
        <dbReference type="EMBL" id="KAI5327082.1"/>
    </source>
</evidence>
<reference evidence="1 2" key="1">
    <citation type="journal article" date="2022" name="G3 (Bethesda)">
        <title>Whole-genome sequence and methylome profiling of the almond [Prunus dulcis (Mill.) D.A. Webb] cultivar 'Nonpareil'.</title>
        <authorList>
            <person name="D'Amico-Willman K.M."/>
            <person name="Ouma W.Z."/>
            <person name="Meulia T."/>
            <person name="Sideli G.M."/>
            <person name="Gradziel T.M."/>
            <person name="Fresnedo-Ramirez J."/>
        </authorList>
    </citation>
    <scope>NUCLEOTIDE SEQUENCE [LARGE SCALE GENOMIC DNA]</scope>
    <source>
        <strain evidence="1">Clone GOH B32 T37-40</strain>
    </source>
</reference>
<proteinExistence type="predicted"/>
<organism evidence="1 2">
    <name type="scientific">Prunus dulcis</name>
    <name type="common">Almond</name>
    <name type="synonym">Amygdalus dulcis</name>
    <dbReference type="NCBI Taxonomy" id="3755"/>
    <lineage>
        <taxon>Eukaryota</taxon>
        <taxon>Viridiplantae</taxon>
        <taxon>Streptophyta</taxon>
        <taxon>Embryophyta</taxon>
        <taxon>Tracheophyta</taxon>
        <taxon>Spermatophyta</taxon>
        <taxon>Magnoliopsida</taxon>
        <taxon>eudicotyledons</taxon>
        <taxon>Gunneridae</taxon>
        <taxon>Pentapetalae</taxon>
        <taxon>rosids</taxon>
        <taxon>fabids</taxon>
        <taxon>Rosales</taxon>
        <taxon>Rosaceae</taxon>
        <taxon>Amygdaloideae</taxon>
        <taxon>Amygdaleae</taxon>
        <taxon>Prunus</taxon>
    </lineage>
</organism>
<evidence type="ECO:0000313" key="2">
    <source>
        <dbReference type="Proteomes" id="UP001054821"/>
    </source>
</evidence>
<dbReference type="AlphaFoldDB" id="A0AAD4YYI3"/>
<comment type="caution">
    <text evidence="1">The sequence shown here is derived from an EMBL/GenBank/DDBJ whole genome shotgun (WGS) entry which is preliminary data.</text>
</comment>
<dbReference type="EMBL" id="JAJFAZ020000005">
    <property type="protein sequence ID" value="KAI5327082.1"/>
    <property type="molecule type" value="Genomic_DNA"/>
</dbReference>
<dbReference type="PANTHER" id="PTHR47150">
    <property type="entry name" value="OS12G0169200 PROTEIN"/>
    <property type="match status" value="1"/>
</dbReference>
<sequence length="122" mass="14744">MDNRGKAIFSFMFDDESDDEHHQRVIQAIVHHTSLGNDATKHGETVVSREYKNHEREDRHCNLMSDYFVERPHFNTTDFRRRFRMRKELFYCILNDVVNHEPYFRQKKKTAWLTSPIPQSKS</sequence>
<protein>
    <submittedName>
        <fullName evidence="1">Uncharacterized protein</fullName>
    </submittedName>
</protein>